<dbReference type="PANTHER" id="PTHR44688">
    <property type="entry name" value="DNA-BINDING TRANSCRIPTIONAL ACTIVATOR DEVR_DOSR"/>
    <property type="match status" value="1"/>
</dbReference>
<evidence type="ECO:0000256" key="3">
    <source>
        <dbReference type="ARBA" id="ARBA00023163"/>
    </source>
</evidence>
<dbReference type="SMART" id="SM00421">
    <property type="entry name" value="HTH_LUXR"/>
    <property type="match status" value="1"/>
</dbReference>
<dbReference type="Gene3D" id="1.10.10.10">
    <property type="entry name" value="Winged helix-like DNA-binding domain superfamily/Winged helix DNA-binding domain"/>
    <property type="match status" value="1"/>
</dbReference>
<dbReference type="PANTHER" id="PTHR44688:SF16">
    <property type="entry name" value="DNA-BINDING TRANSCRIPTIONAL ACTIVATOR DEVR_DOSR"/>
    <property type="match status" value="1"/>
</dbReference>
<feature type="domain" description="HTH luxR-type" evidence="4">
    <location>
        <begin position="98"/>
        <end position="163"/>
    </location>
</feature>
<proteinExistence type="predicted"/>
<dbReference type="EMBL" id="JASCIQ010000008">
    <property type="protein sequence ID" value="MDI3404151.1"/>
    <property type="molecule type" value="Genomic_DNA"/>
</dbReference>
<dbReference type="RefSeq" id="WP_282542104.1">
    <property type="nucleotide sequence ID" value="NZ_JASCIQ010000008.1"/>
</dbReference>
<dbReference type="InterPro" id="IPR000792">
    <property type="entry name" value="Tscrpt_reg_LuxR_C"/>
</dbReference>
<keyword evidence="3" id="KW-0804">Transcription</keyword>
<gene>
    <name evidence="5" type="ORF">QIS96_09980</name>
</gene>
<organism evidence="5 6">
    <name type="scientific">Streptomyces cavernicola</name>
    <dbReference type="NCBI Taxonomy" id="3043613"/>
    <lineage>
        <taxon>Bacteria</taxon>
        <taxon>Bacillati</taxon>
        <taxon>Actinomycetota</taxon>
        <taxon>Actinomycetes</taxon>
        <taxon>Kitasatosporales</taxon>
        <taxon>Streptomycetaceae</taxon>
        <taxon>Streptomyces</taxon>
    </lineage>
</organism>
<protein>
    <submittedName>
        <fullName evidence="5">LuxR C-terminal-related transcriptional regulator</fullName>
    </submittedName>
</protein>
<keyword evidence="2" id="KW-0238">DNA-binding</keyword>
<reference evidence="5 6" key="1">
    <citation type="submission" date="2023-05" db="EMBL/GenBank/DDBJ databases">
        <title>Draft genome sequence of Streptomyces sp. B-S-A6 isolated from a cave soil in Thailand.</title>
        <authorList>
            <person name="Chamroensaksri N."/>
            <person name="Muangham S."/>
        </authorList>
    </citation>
    <scope>NUCLEOTIDE SEQUENCE [LARGE SCALE GENOMIC DNA]</scope>
    <source>
        <strain evidence="5 6">B-S-A6</strain>
    </source>
</reference>
<comment type="caution">
    <text evidence="5">The sequence shown here is derived from an EMBL/GenBank/DDBJ whole genome shotgun (WGS) entry which is preliminary data.</text>
</comment>
<accession>A0ABT6S7S9</accession>
<evidence type="ECO:0000256" key="1">
    <source>
        <dbReference type="ARBA" id="ARBA00023015"/>
    </source>
</evidence>
<dbReference type="Proteomes" id="UP001223978">
    <property type="component" value="Unassembled WGS sequence"/>
</dbReference>
<evidence type="ECO:0000259" key="4">
    <source>
        <dbReference type="PROSITE" id="PS50043"/>
    </source>
</evidence>
<sequence length="174" mass="19079">MLLSIRALTERVRHLRPLWSCCCTRLVLLAGSRDRDRLDRARLQVAAELPIDAVLREEDLSDGSFAETLDALGRGTVSVSRNTMRELFALAADAGPQGPHTRFELTARELTVLELMMPGLSNRQIAKTLGITEHGVKRHVANILVKLGCQNRTMAVASGIRLGLVNLESVPSAM</sequence>
<dbReference type="PRINTS" id="PR00038">
    <property type="entry name" value="HTHLUXR"/>
</dbReference>
<evidence type="ECO:0000313" key="5">
    <source>
        <dbReference type="EMBL" id="MDI3404151.1"/>
    </source>
</evidence>
<dbReference type="InterPro" id="IPR016032">
    <property type="entry name" value="Sig_transdc_resp-reg_C-effctor"/>
</dbReference>
<name>A0ABT6S7S9_9ACTN</name>
<dbReference type="SUPFAM" id="SSF46894">
    <property type="entry name" value="C-terminal effector domain of the bipartite response regulators"/>
    <property type="match status" value="1"/>
</dbReference>
<dbReference type="Pfam" id="PF00196">
    <property type="entry name" value="GerE"/>
    <property type="match status" value="1"/>
</dbReference>
<keyword evidence="1" id="KW-0805">Transcription regulation</keyword>
<evidence type="ECO:0000313" key="6">
    <source>
        <dbReference type="Proteomes" id="UP001223978"/>
    </source>
</evidence>
<dbReference type="CDD" id="cd06170">
    <property type="entry name" value="LuxR_C_like"/>
    <property type="match status" value="1"/>
</dbReference>
<dbReference type="PROSITE" id="PS50043">
    <property type="entry name" value="HTH_LUXR_2"/>
    <property type="match status" value="1"/>
</dbReference>
<evidence type="ECO:0000256" key="2">
    <source>
        <dbReference type="ARBA" id="ARBA00023125"/>
    </source>
</evidence>
<keyword evidence="6" id="KW-1185">Reference proteome</keyword>
<dbReference type="InterPro" id="IPR036388">
    <property type="entry name" value="WH-like_DNA-bd_sf"/>
</dbReference>